<dbReference type="EC" id="3.6.1.7" evidence="2 5"/>
<reference evidence="8 9" key="1">
    <citation type="journal article" date="2015" name="Genome Announc.">
        <title>Expanding the biotechnology potential of lactobacilli through comparative genomics of 213 strains and associated genera.</title>
        <authorList>
            <person name="Sun Z."/>
            <person name="Harris H.M."/>
            <person name="McCann A."/>
            <person name="Guo C."/>
            <person name="Argimon S."/>
            <person name="Zhang W."/>
            <person name="Yang X."/>
            <person name="Jeffery I.B."/>
            <person name="Cooney J.C."/>
            <person name="Kagawa T.F."/>
            <person name="Liu W."/>
            <person name="Song Y."/>
            <person name="Salvetti E."/>
            <person name="Wrobel A."/>
            <person name="Rasinkangas P."/>
            <person name="Parkhill J."/>
            <person name="Rea M.C."/>
            <person name="O'Sullivan O."/>
            <person name="Ritari J."/>
            <person name="Douillard F.P."/>
            <person name="Paul Ross R."/>
            <person name="Yang R."/>
            <person name="Briner A.E."/>
            <person name="Felis G.E."/>
            <person name="de Vos W.M."/>
            <person name="Barrangou R."/>
            <person name="Klaenhammer T.R."/>
            <person name="Caufield P.W."/>
            <person name="Cui Y."/>
            <person name="Zhang H."/>
            <person name="O'Toole P.W."/>
        </authorList>
    </citation>
    <scope>NUCLEOTIDE SEQUENCE [LARGE SCALE GENOMIC DNA]</scope>
    <source>
        <strain evidence="8 9">DSM 20623</strain>
    </source>
</reference>
<dbReference type="PATRIC" id="fig|1449336.4.peg.2335"/>
<evidence type="ECO:0000256" key="5">
    <source>
        <dbReference type="PROSITE-ProRule" id="PRU00520"/>
    </source>
</evidence>
<dbReference type="EMBL" id="JQBS01000035">
    <property type="protein sequence ID" value="KRN54711.1"/>
    <property type="molecule type" value="Genomic_DNA"/>
</dbReference>
<dbReference type="PANTHER" id="PTHR47268">
    <property type="entry name" value="ACYLPHOSPHATASE"/>
    <property type="match status" value="1"/>
</dbReference>
<dbReference type="GeneID" id="89589287"/>
<evidence type="ECO:0000313" key="9">
    <source>
        <dbReference type="Proteomes" id="UP000051658"/>
    </source>
</evidence>
<dbReference type="PANTHER" id="PTHR47268:SF4">
    <property type="entry name" value="ACYLPHOSPHATASE"/>
    <property type="match status" value="1"/>
</dbReference>
<organism evidence="8 9">
    <name type="scientific">Carnobacterium divergens DSM 20623</name>
    <dbReference type="NCBI Taxonomy" id="1449336"/>
    <lineage>
        <taxon>Bacteria</taxon>
        <taxon>Bacillati</taxon>
        <taxon>Bacillota</taxon>
        <taxon>Bacilli</taxon>
        <taxon>Lactobacillales</taxon>
        <taxon>Carnobacteriaceae</taxon>
        <taxon>Carnobacterium</taxon>
    </lineage>
</organism>
<feature type="active site" evidence="5">
    <location>
        <position position="18"/>
    </location>
</feature>
<accession>A0A0R2HX94</accession>
<feature type="active site" evidence="5">
    <location>
        <position position="36"/>
    </location>
</feature>
<dbReference type="InterPro" id="IPR020456">
    <property type="entry name" value="Acylphosphatase"/>
</dbReference>
<name>A0A0R2HX94_CARDV</name>
<sequence>MKTIRMKVKGRVQGVGFRYMTKMVADQIGVFGIVQNEADGSVYIEANGDSDKIDLFIAKIKQSPTPSGRVENLQLEEDASIKIRNKFSVTN</sequence>
<dbReference type="Proteomes" id="UP000051658">
    <property type="component" value="Unassembled WGS sequence"/>
</dbReference>
<dbReference type="RefSeq" id="WP_034568896.1">
    <property type="nucleotide sequence ID" value="NZ_JQBS01000035.1"/>
</dbReference>
<gene>
    <name evidence="8" type="ORF">IV74_GL002297</name>
</gene>
<comment type="similarity">
    <text evidence="1 6">Belongs to the acylphosphatase family.</text>
</comment>
<evidence type="ECO:0000313" key="8">
    <source>
        <dbReference type="EMBL" id="KRN54711.1"/>
    </source>
</evidence>
<keyword evidence="9" id="KW-1185">Reference proteome</keyword>
<dbReference type="eggNOG" id="COG1254">
    <property type="taxonomic scope" value="Bacteria"/>
</dbReference>
<feature type="domain" description="Acylphosphatase-like" evidence="7">
    <location>
        <begin position="3"/>
        <end position="91"/>
    </location>
</feature>
<evidence type="ECO:0000256" key="4">
    <source>
        <dbReference type="ARBA" id="ARBA00047645"/>
    </source>
</evidence>
<evidence type="ECO:0000256" key="2">
    <source>
        <dbReference type="ARBA" id="ARBA00012150"/>
    </source>
</evidence>
<comment type="catalytic activity">
    <reaction evidence="4 5">
        <text>an acyl phosphate + H2O = a carboxylate + phosphate + H(+)</text>
        <dbReference type="Rhea" id="RHEA:14965"/>
        <dbReference type="ChEBI" id="CHEBI:15377"/>
        <dbReference type="ChEBI" id="CHEBI:15378"/>
        <dbReference type="ChEBI" id="CHEBI:29067"/>
        <dbReference type="ChEBI" id="CHEBI:43474"/>
        <dbReference type="ChEBI" id="CHEBI:59918"/>
        <dbReference type="EC" id="3.6.1.7"/>
    </reaction>
</comment>
<protein>
    <recommendedName>
        <fullName evidence="3 5">acylphosphatase</fullName>
        <ecNumber evidence="2 5">3.6.1.7</ecNumber>
    </recommendedName>
</protein>
<dbReference type="GO" id="GO:0003998">
    <property type="term" value="F:acylphosphatase activity"/>
    <property type="evidence" value="ECO:0007669"/>
    <property type="project" value="UniProtKB-EC"/>
</dbReference>
<evidence type="ECO:0000256" key="6">
    <source>
        <dbReference type="RuleBase" id="RU004168"/>
    </source>
</evidence>
<keyword evidence="5" id="KW-0378">Hydrolase</keyword>
<dbReference type="InterPro" id="IPR001792">
    <property type="entry name" value="Acylphosphatase-like_dom"/>
</dbReference>
<dbReference type="SUPFAM" id="SSF54975">
    <property type="entry name" value="Acylphosphatase/BLUF domain-like"/>
    <property type="match status" value="1"/>
</dbReference>
<dbReference type="Pfam" id="PF00708">
    <property type="entry name" value="Acylphosphatase"/>
    <property type="match status" value="1"/>
</dbReference>
<dbReference type="InterPro" id="IPR017968">
    <property type="entry name" value="Acylphosphatase_CS"/>
</dbReference>
<dbReference type="Gene3D" id="3.30.70.100">
    <property type="match status" value="1"/>
</dbReference>
<evidence type="ECO:0000256" key="3">
    <source>
        <dbReference type="ARBA" id="ARBA00015991"/>
    </source>
</evidence>
<evidence type="ECO:0000259" key="7">
    <source>
        <dbReference type="PROSITE" id="PS51160"/>
    </source>
</evidence>
<proteinExistence type="inferred from homology"/>
<comment type="caution">
    <text evidence="8">The sequence shown here is derived from an EMBL/GenBank/DDBJ whole genome shotgun (WGS) entry which is preliminary data.</text>
</comment>
<dbReference type="PROSITE" id="PS51160">
    <property type="entry name" value="ACYLPHOSPHATASE_3"/>
    <property type="match status" value="1"/>
</dbReference>
<dbReference type="PROSITE" id="PS00150">
    <property type="entry name" value="ACYLPHOSPHATASE_1"/>
    <property type="match status" value="1"/>
</dbReference>
<dbReference type="AlphaFoldDB" id="A0A0R2HX94"/>
<evidence type="ECO:0000256" key="1">
    <source>
        <dbReference type="ARBA" id="ARBA00005614"/>
    </source>
</evidence>
<dbReference type="InterPro" id="IPR036046">
    <property type="entry name" value="Acylphosphatase-like_dom_sf"/>
</dbReference>
<dbReference type="PRINTS" id="PR00112">
    <property type="entry name" value="ACYLPHPHTASE"/>
</dbReference>